<keyword evidence="7" id="KW-1185">Reference proteome</keyword>
<evidence type="ECO:0000313" key="5">
    <source>
        <dbReference type="EMBL" id="KAE9308557.1"/>
    </source>
</evidence>
<name>A0A6A3YMD2_9STRA</name>
<sequence>MIGTGPQRAADAAAAGRQDHERHIRLQQLNQRAALSNSTRIEPRPGSDKDYGCEHETESYVTDKLLRTNKKPNAQDEGLGLVVVGSCKDPAPHTRMK</sequence>
<evidence type="ECO:0000313" key="2">
    <source>
        <dbReference type="EMBL" id="KAE8939595.1"/>
    </source>
</evidence>
<dbReference type="EMBL" id="QXGE01000577">
    <property type="protein sequence ID" value="KAE9308557.1"/>
    <property type="molecule type" value="Genomic_DNA"/>
</dbReference>
<comment type="caution">
    <text evidence="3">The sequence shown here is derived from an EMBL/GenBank/DDBJ whole genome shotgun (WGS) entry which is preliminary data.</text>
</comment>
<feature type="compositionally biased region" description="Polar residues" evidence="1">
    <location>
        <begin position="27"/>
        <end position="40"/>
    </location>
</feature>
<feature type="compositionally biased region" description="Basic and acidic residues" evidence="1">
    <location>
        <begin position="41"/>
        <end position="54"/>
    </location>
</feature>
<evidence type="ECO:0000256" key="1">
    <source>
        <dbReference type="SAM" id="MobiDB-lite"/>
    </source>
</evidence>
<evidence type="ECO:0000313" key="7">
    <source>
        <dbReference type="Proteomes" id="UP000433483"/>
    </source>
</evidence>
<evidence type="ECO:0000313" key="6">
    <source>
        <dbReference type="Proteomes" id="UP000429523"/>
    </source>
</evidence>
<evidence type="ECO:0000313" key="4">
    <source>
        <dbReference type="EMBL" id="KAE9239594.1"/>
    </source>
</evidence>
<evidence type="ECO:0000313" key="8">
    <source>
        <dbReference type="Proteomes" id="UP000437068"/>
    </source>
</evidence>
<dbReference type="Proteomes" id="UP000433483">
    <property type="component" value="Unassembled WGS sequence"/>
</dbReference>
<dbReference type="EMBL" id="QXGF01000478">
    <property type="protein sequence ID" value="KAE8939595.1"/>
    <property type="molecule type" value="Genomic_DNA"/>
</dbReference>
<evidence type="ECO:0000313" key="3">
    <source>
        <dbReference type="EMBL" id="KAE9221661.1"/>
    </source>
</evidence>
<reference evidence="6 7" key="1">
    <citation type="submission" date="2018-08" db="EMBL/GenBank/DDBJ databases">
        <title>Genomic investigation of the strawberry pathogen Phytophthora fragariae indicates pathogenicity is determined by transcriptional variation in three key races.</title>
        <authorList>
            <person name="Adams T.M."/>
            <person name="Armitage A.D."/>
            <person name="Sobczyk M.K."/>
            <person name="Bates H.J."/>
            <person name="Dunwell J.M."/>
            <person name="Nellist C.F."/>
            <person name="Harrison R.J."/>
        </authorList>
    </citation>
    <scope>NUCLEOTIDE SEQUENCE [LARGE SCALE GENOMIC DNA]</scope>
    <source>
        <strain evidence="5 8">A4</strain>
        <strain evidence="4 9">BC-1</strain>
        <strain evidence="3 7">NOV-27</strain>
        <strain evidence="2 6">NOV-9</strain>
    </source>
</reference>
<dbReference type="EMBL" id="QXGD01000440">
    <property type="protein sequence ID" value="KAE9239594.1"/>
    <property type="molecule type" value="Genomic_DNA"/>
</dbReference>
<dbReference type="EMBL" id="QXGB01000272">
    <property type="protein sequence ID" value="KAE9221661.1"/>
    <property type="molecule type" value="Genomic_DNA"/>
</dbReference>
<organism evidence="3 7">
    <name type="scientific">Phytophthora fragariae</name>
    <dbReference type="NCBI Taxonomy" id="53985"/>
    <lineage>
        <taxon>Eukaryota</taxon>
        <taxon>Sar</taxon>
        <taxon>Stramenopiles</taxon>
        <taxon>Oomycota</taxon>
        <taxon>Peronosporomycetes</taxon>
        <taxon>Peronosporales</taxon>
        <taxon>Peronosporaceae</taxon>
        <taxon>Phytophthora</taxon>
    </lineage>
</organism>
<proteinExistence type="predicted"/>
<protein>
    <submittedName>
        <fullName evidence="3">Uncharacterized protein</fullName>
    </submittedName>
</protein>
<dbReference type="Proteomes" id="UP000429523">
    <property type="component" value="Unassembled WGS sequence"/>
</dbReference>
<accession>A0A6A3YMD2</accession>
<dbReference type="Proteomes" id="UP000437068">
    <property type="component" value="Unassembled WGS sequence"/>
</dbReference>
<dbReference type="Proteomes" id="UP000440367">
    <property type="component" value="Unassembled WGS sequence"/>
</dbReference>
<feature type="region of interest" description="Disordered" evidence="1">
    <location>
        <begin position="1"/>
        <end position="54"/>
    </location>
</feature>
<gene>
    <name evidence="5" type="ORF">PF001_g11117</name>
    <name evidence="4" type="ORF">PF002_g10196</name>
    <name evidence="3" type="ORF">PF005_g7003</name>
    <name evidence="2" type="ORF">PF009_g10563</name>
</gene>
<evidence type="ECO:0000313" key="9">
    <source>
        <dbReference type="Proteomes" id="UP000440367"/>
    </source>
</evidence>
<dbReference type="AlphaFoldDB" id="A0A6A3YMD2"/>